<accession>A0A2T6B8J1</accession>
<dbReference type="EMBL" id="QBKP01000002">
    <property type="protein sequence ID" value="PTX52338.1"/>
    <property type="molecule type" value="Genomic_DNA"/>
</dbReference>
<dbReference type="Proteomes" id="UP000244224">
    <property type="component" value="Unassembled WGS sequence"/>
</dbReference>
<keyword evidence="2" id="KW-1185">Reference proteome</keyword>
<evidence type="ECO:0000313" key="2">
    <source>
        <dbReference type="Proteomes" id="UP000244224"/>
    </source>
</evidence>
<reference evidence="1 2" key="1">
    <citation type="submission" date="2018-04" db="EMBL/GenBank/DDBJ databases">
        <title>Genomic Encyclopedia of Archaeal and Bacterial Type Strains, Phase II (KMG-II): from individual species to whole genera.</title>
        <authorList>
            <person name="Goeker M."/>
        </authorList>
    </citation>
    <scope>NUCLEOTIDE SEQUENCE [LARGE SCALE GENOMIC DNA]</scope>
    <source>
        <strain evidence="1 2">DSM 21823</strain>
    </source>
</reference>
<dbReference type="AlphaFoldDB" id="A0A2T6B8J1"/>
<gene>
    <name evidence="1" type="ORF">C8N34_102117</name>
</gene>
<organism evidence="1 2">
    <name type="scientific">Gemmobacter caeni</name>
    <dbReference type="NCBI Taxonomy" id="589035"/>
    <lineage>
        <taxon>Bacteria</taxon>
        <taxon>Pseudomonadati</taxon>
        <taxon>Pseudomonadota</taxon>
        <taxon>Alphaproteobacteria</taxon>
        <taxon>Rhodobacterales</taxon>
        <taxon>Paracoccaceae</taxon>
        <taxon>Gemmobacter</taxon>
    </lineage>
</organism>
<sequence>MQILIYKTDLSVDRAPGWLAPTAPVRLRLEADGSVGAYADRPAGLFGLRPGGPVRIGALTGQARDLLAPALETGAALRVRVVELVPTQLAPDGRARIAVSVWGDPDRLRRLSPLLETLPPSEAEK</sequence>
<proteinExistence type="predicted"/>
<dbReference type="OrthoDB" id="7865984at2"/>
<dbReference type="RefSeq" id="WP_108127699.1">
    <property type="nucleotide sequence ID" value="NZ_QBKP01000002.1"/>
</dbReference>
<evidence type="ECO:0000313" key="1">
    <source>
        <dbReference type="EMBL" id="PTX52338.1"/>
    </source>
</evidence>
<comment type="caution">
    <text evidence="1">The sequence shown here is derived from an EMBL/GenBank/DDBJ whole genome shotgun (WGS) entry which is preliminary data.</text>
</comment>
<name>A0A2T6B8J1_9RHOB</name>
<protein>
    <submittedName>
        <fullName evidence="1">Uncharacterized protein</fullName>
    </submittedName>
</protein>